<dbReference type="Pfam" id="PF07947">
    <property type="entry name" value="YhhN"/>
    <property type="match status" value="1"/>
</dbReference>
<keyword evidence="3" id="KW-0812">Transmembrane</keyword>
<evidence type="ECO:0000313" key="6">
    <source>
        <dbReference type="EMBL" id="RHW26568.1"/>
    </source>
</evidence>
<keyword evidence="5" id="KW-0472">Membrane</keyword>
<dbReference type="PANTHER" id="PTHR31885">
    <property type="entry name" value="GH04784P"/>
    <property type="match status" value="1"/>
</dbReference>
<gene>
    <name evidence="6" type="ORF">D0Z08_14240</name>
</gene>
<dbReference type="GO" id="GO:0016020">
    <property type="term" value="C:membrane"/>
    <property type="evidence" value="ECO:0007669"/>
    <property type="project" value="UniProtKB-SubCell"/>
</dbReference>
<dbReference type="Proteomes" id="UP000283644">
    <property type="component" value="Unassembled WGS sequence"/>
</dbReference>
<dbReference type="InterPro" id="IPR012506">
    <property type="entry name" value="TMEM86B-like"/>
</dbReference>
<dbReference type="EMBL" id="QXGH01000017">
    <property type="protein sequence ID" value="RHW26568.1"/>
    <property type="molecule type" value="Genomic_DNA"/>
</dbReference>
<evidence type="ECO:0000256" key="3">
    <source>
        <dbReference type="ARBA" id="ARBA00022692"/>
    </source>
</evidence>
<evidence type="ECO:0000256" key="1">
    <source>
        <dbReference type="ARBA" id="ARBA00004141"/>
    </source>
</evidence>
<comment type="caution">
    <text evidence="6">The sequence shown here is derived from an EMBL/GenBank/DDBJ whole genome shotgun (WGS) entry which is preliminary data.</text>
</comment>
<evidence type="ECO:0000256" key="5">
    <source>
        <dbReference type="ARBA" id="ARBA00023136"/>
    </source>
</evidence>
<evidence type="ECO:0000256" key="4">
    <source>
        <dbReference type="ARBA" id="ARBA00022989"/>
    </source>
</evidence>
<evidence type="ECO:0000313" key="7">
    <source>
        <dbReference type="Proteomes" id="UP000283644"/>
    </source>
</evidence>
<protein>
    <submittedName>
        <fullName evidence="6">Lysoplasmalogenase</fullName>
    </submittedName>
</protein>
<reference evidence="6 7" key="1">
    <citation type="submission" date="2018-09" db="EMBL/GenBank/DDBJ databases">
        <title>Genome sequencing of Nocardioides immobilis CCTCC AB 2017083 for comparison to Nocardioides silvaticus.</title>
        <authorList>
            <person name="Li C."/>
            <person name="Wang G."/>
        </authorList>
    </citation>
    <scope>NUCLEOTIDE SEQUENCE [LARGE SCALE GENOMIC DNA]</scope>
    <source>
        <strain evidence="6 7">CCTCC AB 2017083</strain>
    </source>
</reference>
<comment type="similarity">
    <text evidence="2">Belongs to the TMEM86 family.</text>
</comment>
<sequence length="223" mass="23199">MILATRLKAAYAGLALLDTALSASTRPAAHQARFLTKPLLMPLLSASLATTPGSSSARVPVLAAQAAGWVGDVALLSEERKPFVAGTTAFGVGHLAYLAAFVPRRRREPALVADPRARTLAAVWAVSSPMVAWNARRSGMAPVVATYSALLTSMVVAATRLDPAQPPAGRRLLAAGALLFLASDSTLGLRKFVLDDPSPWVEGAVMASYTSAQLLLSEGAGRL</sequence>
<name>A0A417Y1M4_9ACTN</name>
<dbReference type="GO" id="GO:0016787">
    <property type="term" value="F:hydrolase activity"/>
    <property type="evidence" value="ECO:0007669"/>
    <property type="project" value="TreeGrafter"/>
</dbReference>
<keyword evidence="7" id="KW-1185">Reference proteome</keyword>
<dbReference type="RefSeq" id="WP_118925898.1">
    <property type="nucleotide sequence ID" value="NZ_QXGH01000017.1"/>
</dbReference>
<accession>A0A417Y1M4</accession>
<dbReference type="AlphaFoldDB" id="A0A417Y1M4"/>
<comment type="subcellular location">
    <subcellularLocation>
        <location evidence="1">Membrane</location>
        <topology evidence="1">Multi-pass membrane protein</topology>
    </subcellularLocation>
</comment>
<keyword evidence="4" id="KW-1133">Transmembrane helix</keyword>
<organism evidence="6 7">
    <name type="scientific">Nocardioides immobilis</name>
    <dbReference type="NCBI Taxonomy" id="2049295"/>
    <lineage>
        <taxon>Bacteria</taxon>
        <taxon>Bacillati</taxon>
        <taxon>Actinomycetota</taxon>
        <taxon>Actinomycetes</taxon>
        <taxon>Propionibacteriales</taxon>
        <taxon>Nocardioidaceae</taxon>
        <taxon>Nocardioides</taxon>
    </lineage>
</organism>
<dbReference type="PANTHER" id="PTHR31885:SF6">
    <property type="entry name" value="GH04784P"/>
    <property type="match status" value="1"/>
</dbReference>
<evidence type="ECO:0000256" key="2">
    <source>
        <dbReference type="ARBA" id="ARBA00007375"/>
    </source>
</evidence>
<proteinExistence type="inferred from homology"/>
<dbReference type="OrthoDB" id="4773026at2"/>